<evidence type="ECO:0000313" key="3">
    <source>
        <dbReference type="Proteomes" id="UP001623348"/>
    </source>
</evidence>
<feature type="region of interest" description="Disordered" evidence="1">
    <location>
        <begin position="1"/>
        <end position="21"/>
    </location>
</feature>
<accession>A0ABC9XHX4</accession>
<protein>
    <submittedName>
        <fullName evidence="2">BMERB domain-containing protein 1</fullName>
    </submittedName>
</protein>
<gene>
    <name evidence="2" type="ORF">GRJ2_002132500</name>
</gene>
<dbReference type="Proteomes" id="UP001623348">
    <property type="component" value="Unassembled WGS sequence"/>
</dbReference>
<sequence length="88" mass="10207">MELRRSISASAEAERPMRRYGAVEETEWKAEALGRNQVREYLRNPKVHKSMGPDEMHPWVLRELADEVARPLSIIFEKSWQSGEVPAD</sequence>
<dbReference type="AlphaFoldDB" id="A0ABC9XHX4"/>
<dbReference type="EMBL" id="BAAFJT010000015">
    <property type="protein sequence ID" value="GAB0196672.1"/>
    <property type="molecule type" value="Genomic_DNA"/>
</dbReference>
<evidence type="ECO:0000256" key="1">
    <source>
        <dbReference type="SAM" id="MobiDB-lite"/>
    </source>
</evidence>
<dbReference type="PANTHER" id="PTHR33395:SF22">
    <property type="entry name" value="REVERSE TRANSCRIPTASE DOMAIN-CONTAINING PROTEIN"/>
    <property type="match status" value="1"/>
</dbReference>
<proteinExistence type="predicted"/>
<comment type="caution">
    <text evidence="2">The sequence shown here is derived from an EMBL/GenBank/DDBJ whole genome shotgun (WGS) entry which is preliminary data.</text>
</comment>
<reference evidence="2 3" key="1">
    <citation type="submission" date="2024-06" db="EMBL/GenBank/DDBJ databases">
        <title>The draft genome of Grus japonensis, version 3.</title>
        <authorList>
            <person name="Nabeshima K."/>
            <person name="Suzuki S."/>
            <person name="Onuma M."/>
        </authorList>
    </citation>
    <scope>NUCLEOTIDE SEQUENCE [LARGE SCALE GENOMIC DNA]</scope>
    <source>
        <strain evidence="2 3">451A</strain>
    </source>
</reference>
<name>A0ABC9XHX4_GRUJA</name>
<dbReference type="PANTHER" id="PTHR33395">
    <property type="entry name" value="TRANSCRIPTASE, PUTATIVE-RELATED-RELATED"/>
    <property type="match status" value="1"/>
</dbReference>
<evidence type="ECO:0000313" key="2">
    <source>
        <dbReference type="EMBL" id="GAB0196672.1"/>
    </source>
</evidence>
<organism evidence="2 3">
    <name type="scientific">Grus japonensis</name>
    <name type="common">Japanese crane</name>
    <name type="synonym">Red-crowned crane</name>
    <dbReference type="NCBI Taxonomy" id="30415"/>
    <lineage>
        <taxon>Eukaryota</taxon>
        <taxon>Metazoa</taxon>
        <taxon>Chordata</taxon>
        <taxon>Craniata</taxon>
        <taxon>Vertebrata</taxon>
        <taxon>Euteleostomi</taxon>
        <taxon>Archelosauria</taxon>
        <taxon>Archosauria</taxon>
        <taxon>Dinosauria</taxon>
        <taxon>Saurischia</taxon>
        <taxon>Theropoda</taxon>
        <taxon>Coelurosauria</taxon>
        <taxon>Aves</taxon>
        <taxon>Neognathae</taxon>
        <taxon>Neoaves</taxon>
        <taxon>Gruiformes</taxon>
        <taxon>Gruidae</taxon>
        <taxon>Grus</taxon>
    </lineage>
</organism>
<keyword evidence="3" id="KW-1185">Reference proteome</keyword>